<evidence type="ECO:0000256" key="2">
    <source>
        <dbReference type="ARBA" id="ARBA00022748"/>
    </source>
</evidence>
<dbReference type="PANTHER" id="PTHR42852">
    <property type="entry name" value="THIOL:DISULFIDE INTERCHANGE PROTEIN DSBE"/>
    <property type="match status" value="1"/>
</dbReference>
<protein>
    <submittedName>
        <fullName evidence="7">TlpA disulfide reductase family protein</fullName>
    </submittedName>
</protein>
<organism evidence="7 8">
    <name type="scientific">Niabella yanshanensis</name>
    <dbReference type="NCBI Taxonomy" id="577386"/>
    <lineage>
        <taxon>Bacteria</taxon>
        <taxon>Pseudomonadati</taxon>
        <taxon>Bacteroidota</taxon>
        <taxon>Chitinophagia</taxon>
        <taxon>Chitinophagales</taxon>
        <taxon>Chitinophagaceae</taxon>
        <taxon>Niabella</taxon>
    </lineage>
</organism>
<evidence type="ECO:0000313" key="7">
    <source>
        <dbReference type="EMBL" id="WQD37617.1"/>
    </source>
</evidence>
<feature type="chain" id="PRO_5045623979" evidence="5">
    <location>
        <begin position="20"/>
        <end position="358"/>
    </location>
</feature>
<evidence type="ECO:0000256" key="1">
    <source>
        <dbReference type="ARBA" id="ARBA00004196"/>
    </source>
</evidence>
<dbReference type="Pfam" id="PF00578">
    <property type="entry name" value="AhpC-TSA"/>
    <property type="match status" value="1"/>
</dbReference>
<keyword evidence="4" id="KW-0676">Redox-active center</keyword>
<dbReference type="SUPFAM" id="SSF52833">
    <property type="entry name" value="Thioredoxin-like"/>
    <property type="match status" value="1"/>
</dbReference>
<accession>A0ABZ0W531</accession>
<dbReference type="InterPro" id="IPR013766">
    <property type="entry name" value="Thioredoxin_domain"/>
</dbReference>
<dbReference type="RefSeq" id="WP_114791603.1">
    <property type="nucleotide sequence ID" value="NZ_CP139960.1"/>
</dbReference>
<dbReference type="Pfam" id="PF14289">
    <property type="entry name" value="DUF4369"/>
    <property type="match status" value="1"/>
</dbReference>
<dbReference type="CDD" id="cd02966">
    <property type="entry name" value="TlpA_like_family"/>
    <property type="match status" value="1"/>
</dbReference>
<gene>
    <name evidence="7" type="ORF">U0035_18245</name>
</gene>
<dbReference type="InterPro" id="IPR000866">
    <property type="entry name" value="AhpC/TSA"/>
</dbReference>
<feature type="domain" description="Thioredoxin" evidence="6">
    <location>
        <begin position="219"/>
        <end position="358"/>
    </location>
</feature>
<evidence type="ECO:0000256" key="5">
    <source>
        <dbReference type="SAM" id="SignalP"/>
    </source>
</evidence>
<evidence type="ECO:0000256" key="4">
    <source>
        <dbReference type="ARBA" id="ARBA00023284"/>
    </source>
</evidence>
<evidence type="ECO:0000256" key="3">
    <source>
        <dbReference type="ARBA" id="ARBA00023157"/>
    </source>
</evidence>
<dbReference type="Gene3D" id="3.40.30.10">
    <property type="entry name" value="Glutaredoxin"/>
    <property type="match status" value="1"/>
</dbReference>
<dbReference type="Proteomes" id="UP001325680">
    <property type="component" value="Chromosome"/>
</dbReference>
<keyword evidence="2" id="KW-0201">Cytochrome c-type biogenesis</keyword>
<dbReference type="InterPro" id="IPR025380">
    <property type="entry name" value="DUF4369"/>
</dbReference>
<dbReference type="EMBL" id="CP139960">
    <property type="protein sequence ID" value="WQD37617.1"/>
    <property type="molecule type" value="Genomic_DNA"/>
</dbReference>
<keyword evidence="3" id="KW-1015">Disulfide bond</keyword>
<sequence>MKLVLSAALLFLLPVWAMAQKLTLSGTIAGLADNSTIVLTDLENPGTPLAESKSTGGKFTLSTQLEAPSLLGLGVGDSIKTAVFLGNEVVSVTGAVTQKVDEWKFSGSAIQNSFTEFQNLFVPKFSRLSALIQQLQSGDGSDAVRTGLDSATNDIQVSLDNFIAKNPASPVSTLAILSTINLTEDVAVLEKRMNSLKPAALSNVFGGQLKQAVVNAKFNSVGSIALDFSQTDTTGKQVTLSQFKGKYVLVDFWASWCGPCRKENHFLVKTFNKYKDKNFTVLGVSLDEEKEEWLKAIAKDELKWTQVSDLKGWENEVAQKYKITSIPRNLLVGPDGKIVAKDLRGDALDEKLEEILGK</sequence>
<keyword evidence="8" id="KW-1185">Reference proteome</keyword>
<dbReference type="PROSITE" id="PS00194">
    <property type="entry name" value="THIOREDOXIN_1"/>
    <property type="match status" value="1"/>
</dbReference>
<dbReference type="InterPro" id="IPR017937">
    <property type="entry name" value="Thioredoxin_CS"/>
</dbReference>
<reference evidence="7 8" key="1">
    <citation type="submission" date="2023-12" db="EMBL/GenBank/DDBJ databases">
        <title>Genome sequencing and assembly of bacterial species from a model synthetic community.</title>
        <authorList>
            <person name="Hogle S.L."/>
        </authorList>
    </citation>
    <scope>NUCLEOTIDE SEQUENCE [LARGE SCALE GENOMIC DNA]</scope>
    <source>
        <strain evidence="7 8">HAMBI_3031</strain>
    </source>
</reference>
<dbReference type="PANTHER" id="PTHR42852:SF6">
    <property type="entry name" value="THIOL:DISULFIDE INTERCHANGE PROTEIN DSBE"/>
    <property type="match status" value="1"/>
</dbReference>
<evidence type="ECO:0000313" key="8">
    <source>
        <dbReference type="Proteomes" id="UP001325680"/>
    </source>
</evidence>
<keyword evidence="5" id="KW-0732">Signal</keyword>
<evidence type="ECO:0000259" key="6">
    <source>
        <dbReference type="PROSITE" id="PS51352"/>
    </source>
</evidence>
<name>A0ABZ0W531_9BACT</name>
<feature type="signal peptide" evidence="5">
    <location>
        <begin position="1"/>
        <end position="19"/>
    </location>
</feature>
<dbReference type="InterPro" id="IPR036249">
    <property type="entry name" value="Thioredoxin-like_sf"/>
</dbReference>
<dbReference type="PROSITE" id="PS51352">
    <property type="entry name" value="THIOREDOXIN_2"/>
    <property type="match status" value="1"/>
</dbReference>
<proteinExistence type="predicted"/>
<dbReference type="InterPro" id="IPR050553">
    <property type="entry name" value="Thioredoxin_ResA/DsbE_sf"/>
</dbReference>
<comment type="subcellular location">
    <subcellularLocation>
        <location evidence="1">Cell envelope</location>
    </subcellularLocation>
</comment>